<keyword evidence="8" id="KW-0812">Transmembrane</keyword>
<accession>A0A841R8H8</accession>
<evidence type="ECO:0000313" key="11">
    <source>
        <dbReference type="Proteomes" id="UP000587760"/>
    </source>
</evidence>
<dbReference type="PANTHER" id="PTHR43671">
    <property type="entry name" value="SERINE/THREONINE-PROTEIN KINASE NEK"/>
    <property type="match status" value="1"/>
</dbReference>
<dbReference type="AlphaFoldDB" id="A0A841R8H8"/>
<proteinExistence type="inferred from homology"/>
<reference evidence="10 11" key="1">
    <citation type="submission" date="2020-08" db="EMBL/GenBank/DDBJ databases">
        <title>Genomic Encyclopedia of Type Strains, Phase IV (KMG-IV): sequencing the most valuable type-strain genomes for metagenomic binning, comparative biology and taxonomic classification.</title>
        <authorList>
            <person name="Goeker M."/>
        </authorList>
    </citation>
    <scope>NUCLEOTIDE SEQUENCE [LARGE SCALE GENOMIC DNA]</scope>
    <source>
        <strain evidence="10 11">DSM 2461</strain>
    </source>
</reference>
<keyword evidence="8" id="KW-1133">Transmembrane helix</keyword>
<dbReference type="PROSITE" id="PS50011">
    <property type="entry name" value="PROTEIN_KINASE_DOM"/>
    <property type="match status" value="1"/>
</dbReference>
<evidence type="ECO:0000256" key="3">
    <source>
        <dbReference type="ARBA" id="ARBA00022679"/>
    </source>
</evidence>
<dbReference type="Gene3D" id="1.10.510.10">
    <property type="entry name" value="Transferase(Phosphotransferase) domain 1"/>
    <property type="match status" value="1"/>
</dbReference>
<dbReference type="InterPro" id="IPR000719">
    <property type="entry name" value="Prot_kinase_dom"/>
</dbReference>
<dbReference type="InterPro" id="IPR017441">
    <property type="entry name" value="Protein_kinase_ATP_BS"/>
</dbReference>
<dbReference type="EC" id="2.7.11.1" evidence="2"/>
<dbReference type="InterPro" id="IPR008271">
    <property type="entry name" value="Ser/Thr_kinase_AS"/>
</dbReference>
<dbReference type="PROSITE" id="PS00108">
    <property type="entry name" value="PROTEIN_KINASE_ST"/>
    <property type="match status" value="1"/>
</dbReference>
<evidence type="ECO:0000256" key="4">
    <source>
        <dbReference type="ARBA" id="ARBA00022741"/>
    </source>
</evidence>
<dbReference type="SMART" id="SM00220">
    <property type="entry name" value="S_TKc"/>
    <property type="match status" value="1"/>
</dbReference>
<evidence type="ECO:0000256" key="8">
    <source>
        <dbReference type="SAM" id="Phobius"/>
    </source>
</evidence>
<dbReference type="GO" id="GO:0005524">
    <property type="term" value="F:ATP binding"/>
    <property type="evidence" value="ECO:0007669"/>
    <property type="project" value="UniProtKB-UniRule"/>
</dbReference>
<feature type="binding site" evidence="7">
    <location>
        <position position="40"/>
    </location>
    <ligand>
        <name>ATP</name>
        <dbReference type="ChEBI" id="CHEBI:30616"/>
    </ligand>
</feature>
<dbReference type="InterPro" id="IPR011009">
    <property type="entry name" value="Kinase-like_dom_sf"/>
</dbReference>
<dbReference type="CDD" id="cd14014">
    <property type="entry name" value="STKc_PknB_like"/>
    <property type="match status" value="1"/>
</dbReference>
<evidence type="ECO:0000256" key="5">
    <source>
        <dbReference type="ARBA" id="ARBA00022777"/>
    </source>
</evidence>
<keyword evidence="8" id="KW-0472">Membrane</keyword>
<dbReference type="PANTHER" id="PTHR43671:SF13">
    <property type="entry name" value="SERINE_THREONINE-PROTEIN KINASE NEK2"/>
    <property type="match status" value="1"/>
</dbReference>
<dbReference type="RefSeq" id="WP_184745950.1">
    <property type="nucleotide sequence ID" value="NZ_JACHGJ010000002.1"/>
</dbReference>
<evidence type="ECO:0000256" key="1">
    <source>
        <dbReference type="ARBA" id="ARBA00010886"/>
    </source>
</evidence>
<dbReference type="SUPFAM" id="SSF56112">
    <property type="entry name" value="Protein kinase-like (PK-like)"/>
    <property type="match status" value="1"/>
</dbReference>
<feature type="transmembrane region" description="Helical" evidence="8">
    <location>
        <begin position="314"/>
        <end position="335"/>
    </location>
</feature>
<dbReference type="Proteomes" id="UP000587760">
    <property type="component" value="Unassembled WGS sequence"/>
</dbReference>
<dbReference type="GO" id="GO:0004674">
    <property type="term" value="F:protein serine/threonine kinase activity"/>
    <property type="evidence" value="ECO:0007669"/>
    <property type="project" value="UniProtKB-EC"/>
</dbReference>
<name>A0A841R8H8_9SPIO</name>
<keyword evidence="3 10" id="KW-0808">Transferase</keyword>
<dbReference type="Pfam" id="PF00069">
    <property type="entry name" value="Pkinase"/>
    <property type="match status" value="1"/>
</dbReference>
<dbReference type="PROSITE" id="PS00107">
    <property type="entry name" value="PROTEIN_KINASE_ATP"/>
    <property type="match status" value="1"/>
</dbReference>
<comment type="caution">
    <text evidence="10">The sequence shown here is derived from an EMBL/GenBank/DDBJ whole genome shotgun (WGS) entry which is preliminary data.</text>
</comment>
<keyword evidence="5 10" id="KW-0418">Kinase</keyword>
<dbReference type="InterPro" id="IPR050660">
    <property type="entry name" value="NEK_Ser/Thr_kinase"/>
</dbReference>
<evidence type="ECO:0000313" key="10">
    <source>
        <dbReference type="EMBL" id="MBB6480116.1"/>
    </source>
</evidence>
<keyword evidence="11" id="KW-1185">Reference proteome</keyword>
<evidence type="ECO:0000256" key="7">
    <source>
        <dbReference type="PROSITE-ProRule" id="PRU10141"/>
    </source>
</evidence>
<evidence type="ECO:0000256" key="6">
    <source>
        <dbReference type="ARBA" id="ARBA00022840"/>
    </source>
</evidence>
<dbReference type="EMBL" id="JACHGJ010000002">
    <property type="protein sequence ID" value="MBB6480116.1"/>
    <property type="molecule type" value="Genomic_DNA"/>
</dbReference>
<protein>
    <recommendedName>
        <fullName evidence="2">non-specific serine/threonine protein kinase</fullName>
        <ecNumber evidence="2">2.7.11.1</ecNumber>
    </recommendedName>
</protein>
<feature type="domain" description="Protein kinase" evidence="9">
    <location>
        <begin position="11"/>
        <end position="271"/>
    </location>
</feature>
<keyword evidence="6 7" id="KW-0067">ATP-binding</keyword>
<organism evidence="10 11">
    <name type="scientific">Spirochaeta isovalerica</name>
    <dbReference type="NCBI Taxonomy" id="150"/>
    <lineage>
        <taxon>Bacteria</taxon>
        <taxon>Pseudomonadati</taxon>
        <taxon>Spirochaetota</taxon>
        <taxon>Spirochaetia</taxon>
        <taxon>Spirochaetales</taxon>
        <taxon>Spirochaetaceae</taxon>
        <taxon>Spirochaeta</taxon>
    </lineage>
</organism>
<comment type="similarity">
    <text evidence="1">Belongs to the protein kinase superfamily. NEK Ser/Thr protein kinase family. NIMA subfamily.</text>
</comment>
<evidence type="ECO:0000256" key="2">
    <source>
        <dbReference type="ARBA" id="ARBA00012513"/>
    </source>
</evidence>
<keyword evidence="4 7" id="KW-0547">Nucleotide-binding</keyword>
<evidence type="ECO:0000259" key="9">
    <source>
        <dbReference type="PROSITE" id="PS50011"/>
    </source>
</evidence>
<gene>
    <name evidence="10" type="ORF">HNR50_001774</name>
</gene>
<sequence>MSKIPDKVGKYKILSQIGKGGMGVVYSAEHPTLKRKIILKKLTIRDKEFRERFRLEADMMMDLRSDYIVDMYDHFREGSSWYIAMEYIEGMSLDELIKREGPPDLSVLFYIMLCTAKALEYIHARGIVHRDIKPSNIYISRKGDVKLGDFGIASSSLKDVSITDSGTAMGTPAYMAPEQFDDSSTVGIKADLFSFGVTFYEALNGAKPFRSERYTELKKEIRRGKYVPFKNYRKDVSGDVIRLMRRCLRIRPFFRPRNAGEVRKILERQFRKKTNTLVRDELAFLVTSGKPEMKKTKQLTEMVLQTGRKFMPAYVIPLFFIMTLSLLALTAGYYLGGRFGLLRISLIPAEQDSSYTLYPHNSERELDGFFSSKGKKSLFLKEGSYRVRVESGSTVLWRSVYVTPFVKNRNPMELAILAAPPEGLPLDIELSVRDRFSGADLSGETDIFIGQEESWVLFNSSRREGLRTGESFHLKFAREGYLEEKYFLTPRYDQILIDLNVLMTPLPATLSIDIPVGDLRINGKKEYFSPRSMSFEKIPGERETNLQLDLLPGKYFITLEGPEGSIEKEVSLKSGGNYNFP</sequence>